<dbReference type="InterPro" id="IPR039420">
    <property type="entry name" value="WalR-like"/>
</dbReference>
<evidence type="ECO:0000256" key="6">
    <source>
        <dbReference type="ARBA" id="ARBA00022592"/>
    </source>
</evidence>
<proteinExistence type="predicted"/>
<keyword evidence="10" id="KW-0010">Activator</keyword>
<organism evidence="15">
    <name type="scientific">hydrothermal vent metagenome</name>
    <dbReference type="NCBI Taxonomy" id="652676"/>
    <lineage>
        <taxon>unclassified sequences</taxon>
        <taxon>metagenomes</taxon>
        <taxon>ecological metagenomes</taxon>
    </lineage>
</organism>
<dbReference type="InterPro" id="IPR001789">
    <property type="entry name" value="Sig_transdc_resp-reg_receiver"/>
</dbReference>
<evidence type="ECO:0000256" key="1">
    <source>
        <dbReference type="ARBA" id="ARBA00004496"/>
    </source>
</evidence>
<evidence type="ECO:0000259" key="14">
    <source>
        <dbReference type="PROSITE" id="PS51755"/>
    </source>
</evidence>
<dbReference type="InterPro" id="IPR011006">
    <property type="entry name" value="CheY-like_superfamily"/>
</dbReference>
<dbReference type="InterPro" id="IPR016032">
    <property type="entry name" value="Sig_transdc_resp-reg_C-effctor"/>
</dbReference>
<dbReference type="SMART" id="SM00448">
    <property type="entry name" value="REC"/>
    <property type="match status" value="1"/>
</dbReference>
<dbReference type="CDD" id="cd17618">
    <property type="entry name" value="REC_OmpR_PhoB"/>
    <property type="match status" value="1"/>
</dbReference>
<dbReference type="PROSITE" id="PS50110">
    <property type="entry name" value="RESPONSE_REGULATORY"/>
    <property type="match status" value="1"/>
</dbReference>
<keyword evidence="8" id="KW-0805">Transcription regulation</keyword>
<evidence type="ECO:0000256" key="12">
    <source>
        <dbReference type="ARBA" id="ARBA00024735"/>
    </source>
</evidence>
<gene>
    <name evidence="15" type="ORF">MNBD_GAMMA24-768</name>
</gene>
<dbReference type="PROSITE" id="PS51755">
    <property type="entry name" value="OMPR_PHOB"/>
    <property type="match status" value="1"/>
</dbReference>
<dbReference type="InterPro" id="IPR036388">
    <property type="entry name" value="WH-like_DNA-bd_sf"/>
</dbReference>
<comment type="function">
    <text evidence="12">This protein is a positive regulator for the phosphate regulon. Transcription of this operon is positively regulated by PhoB and PhoR when phosphate is limited.</text>
</comment>
<dbReference type="FunFam" id="3.40.50.2300:FF:000001">
    <property type="entry name" value="DNA-binding response regulator PhoB"/>
    <property type="match status" value="1"/>
</dbReference>
<dbReference type="GO" id="GO:0006355">
    <property type="term" value="P:regulation of DNA-templated transcription"/>
    <property type="evidence" value="ECO:0007669"/>
    <property type="project" value="InterPro"/>
</dbReference>
<dbReference type="GO" id="GO:0032993">
    <property type="term" value="C:protein-DNA complex"/>
    <property type="evidence" value="ECO:0007669"/>
    <property type="project" value="TreeGrafter"/>
</dbReference>
<keyword evidence="7" id="KW-0902">Two-component regulatory system</keyword>
<accession>A0A3B1BKN3</accession>
<dbReference type="GO" id="GO:0000156">
    <property type="term" value="F:phosphorelay response regulator activity"/>
    <property type="evidence" value="ECO:0007669"/>
    <property type="project" value="InterPro"/>
</dbReference>
<dbReference type="GO" id="GO:0005829">
    <property type="term" value="C:cytosol"/>
    <property type="evidence" value="ECO:0007669"/>
    <property type="project" value="TreeGrafter"/>
</dbReference>
<evidence type="ECO:0000256" key="11">
    <source>
        <dbReference type="ARBA" id="ARBA00023163"/>
    </source>
</evidence>
<keyword evidence="11" id="KW-0804">Transcription</keyword>
<comment type="subcellular location">
    <subcellularLocation>
        <location evidence="1">Cytoplasm</location>
    </subcellularLocation>
</comment>
<dbReference type="SUPFAM" id="SSF46894">
    <property type="entry name" value="C-terminal effector domain of the bipartite response regulators"/>
    <property type="match status" value="1"/>
</dbReference>
<dbReference type="Gene3D" id="6.10.250.690">
    <property type="match status" value="1"/>
</dbReference>
<dbReference type="GO" id="GO:0000976">
    <property type="term" value="F:transcription cis-regulatory region binding"/>
    <property type="evidence" value="ECO:0007669"/>
    <property type="project" value="TreeGrafter"/>
</dbReference>
<dbReference type="Gene3D" id="3.40.50.2300">
    <property type="match status" value="1"/>
</dbReference>
<keyword evidence="9" id="KW-0238">DNA-binding</keyword>
<dbReference type="SMART" id="SM00862">
    <property type="entry name" value="Trans_reg_C"/>
    <property type="match status" value="1"/>
</dbReference>
<dbReference type="EMBL" id="UOFZ01000009">
    <property type="protein sequence ID" value="VAX12008.1"/>
    <property type="molecule type" value="Genomic_DNA"/>
</dbReference>
<dbReference type="Gene3D" id="1.10.10.10">
    <property type="entry name" value="Winged helix-like DNA-binding domain superfamily/Winged helix DNA-binding domain"/>
    <property type="match status" value="1"/>
</dbReference>
<evidence type="ECO:0000256" key="3">
    <source>
        <dbReference type="ARBA" id="ARBA00022448"/>
    </source>
</evidence>
<name>A0A3B1BKN3_9ZZZZ</name>
<feature type="domain" description="Response regulatory" evidence="13">
    <location>
        <begin position="60"/>
        <end position="176"/>
    </location>
</feature>
<dbReference type="GO" id="GO:0006817">
    <property type="term" value="P:phosphate ion transport"/>
    <property type="evidence" value="ECO:0007669"/>
    <property type="project" value="UniProtKB-KW"/>
</dbReference>
<evidence type="ECO:0000256" key="4">
    <source>
        <dbReference type="ARBA" id="ARBA00022490"/>
    </source>
</evidence>
<dbReference type="AlphaFoldDB" id="A0A3B1BKN3"/>
<sequence>MCDYSRFIWFITGKRGSGEFCHINVMLHGCNSRLLRQDIVGHKNVTIYRGINYMDKNNSRVLVVEDELAIREMLGFTLARAGFEVLEAEDVREATDVIARSRPDIVLLDWMLPGISGIDFARRLRREDVTRDLPIIILTARGEESSKLKGFAVGADDYITKPFSTQELIARIKALLRRSGVSREEEMVVIEGLSLDTAGHRVNIQGKTVKLGPTEFRLLHFFMTHPERVYSRDQLLDQVWGNQVYIEDRTVDVHIRRLRKALAPFEYDRHVQTVRGSGYRFSKRV</sequence>
<dbReference type="InterPro" id="IPR011879">
    <property type="entry name" value="Sig_transdc_resp-reg_PhoB"/>
</dbReference>
<feature type="domain" description="OmpR/PhoB-type" evidence="14">
    <location>
        <begin position="185"/>
        <end position="283"/>
    </location>
</feature>
<evidence type="ECO:0000256" key="10">
    <source>
        <dbReference type="ARBA" id="ARBA00023159"/>
    </source>
</evidence>
<dbReference type="Pfam" id="PF00486">
    <property type="entry name" value="Trans_reg_C"/>
    <property type="match status" value="1"/>
</dbReference>
<keyword evidence="5" id="KW-0597">Phosphoprotein</keyword>
<dbReference type="CDD" id="cd00383">
    <property type="entry name" value="trans_reg_C"/>
    <property type="match status" value="1"/>
</dbReference>
<dbReference type="NCBIfam" id="TIGR02154">
    <property type="entry name" value="PhoB"/>
    <property type="match status" value="1"/>
</dbReference>
<dbReference type="PANTHER" id="PTHR48111">
    <property type="entry name" value="REGULATOR OF RPOS"/>
    <property type="match status" value="1"/>
</dbReference>
<evidence type="ECO:0000256" key="8">
    <source>
        <dbReference type="ARBA" id="ARBA00023015"/>
    </source>
</evidence>
<reference evidence="15" key="1">
    <citation type="submission" date="2018-06" db="EMBL/GenBank/DDBJ databases">
        <authorList>
            <person name="Zhirakovskaya E."/>
        </authorList>
    </citation>
    <scope>NUCLEOTIDE SEQUENCE</scope>
</reference>
<protein>
    <recommendedName>
        <fullName evidence="2">Phosphate regulon transcriptional regulatory protein PhoB</fullName>
    </recommendedName>
</protein>
<dbReference type="SUPFAM" id="SSF52172">
    <property type="entry name" value="CheY-like"/>
    <property type="match status" value="1"/>
</dbReference>
<evidence type="ECO:0000256" key="5">
    <source>
        <dbReference type="ARBA" id="ARBA00022553"/>
    </source>
</evidence>
<evidence type="ECO:0000256" key="2">
    <source>
        <dbReference type="ARBA" id="ARBA00013332"/>
    </source>
</evidence>
<evidence type="ECO:0000256" key="7">
    <source>
        <dbReference type="ARBA" id="ARBA00023012"/>
    </source>
</evidence>
<keyword evidence="4" id="KW-0963">Cytoplasm</keyword>
<dbReference type="PANTHER" id="PTHR48111:SF40">
    <property type="entry name" value="PHOSPHATE REGULON TRANSCRIPTIONAL REGULATORY PROTEIN PHOB"/>
    <property type="match status" value="1"/>
</dbReference>
<evidence type="ECO:0000259" key="13">
    <source>
        <dbReference type="PROSITE" id="PS50110"/>
    </source>
</evidence>
<dbReference type="FunFam" id="1.10.10.10:FF:000011">
    <property type="entry name" value="Phosphate regulon transcriptional regulator PhoB"/>
    <property type="match status" value="1"/>
</dbReference>
<evidence type="ECO:0000256" key="9">
    <source>
        <dbReference type="ARBA" id="ARBA00023125"/>
    </source>
</evidence>
<keyword evidence="6" id="KW-0592">Phosphate transport</keyword>
<dbReference type="Pfam" id="PF00072">
    <property type="entry name" value="Response_reg"/>
    <property type="match status" value="1"/>
</dbReference>
<keyword evidence="3" id="KW-0813">Transport</keyword>
<evidence type="ECO:0000313" key="15">
    <source>
        <dbReference type="EMBL" id="VAX12008.1"/>
    </source>
</evidence>
<dbReference type="InterPro" id="IPR001867">
    <property type="entry name" value="OmpR/PhoB-type_DNA-bd"/>
</dbReference>